<keyword evidence="3" id="KW-1185">Reference proteome</keyword>
<name>A0ABT7LGE1_9BURK</name>
<evidence type="ECO:0000256" key="1">
    <source>
        <dbReference type="SAM" id="MobiDB-lite"/>
    </source>
</evidence>
<organism evidence="2 3">
    <name type="scientific">Roseateles subflavus</name>
    <dbReference type="NCBI Taxonomy" id="3053353"/>
    <lineage>
        <taxon>Bacteria</taxon>
        <taxon>Pseudomonadati</taxon>
        <taxon>Pseudomonadota</taxon>
        <taxon>Betaproteobacteria</taxon>
        <taxon>Burkholderiales</taxon>
        <taxon>Sphaerotilaceae</taxon>
        <taxon>Roseateles</taxon>
    </lineage>
</organism>
<sequence length="66" mass="7076">MNTFEQLSASDLEWIVGGDGSESPKGTWSPGQDPSPKGTWLVAENDPSPKGTWQTTGEEPSPKGTW</sequence>
<accession>A0ABT7LGE1</accession>
<proteinExistence type="predicted"/>
<dbReference type="EMBL" id="JASVDS010000001">
    <property type="protein sequence ID" value="MDL5030720.1"/>
    <property type="molecule type" value="Genomic_DNA"/>
</dbReference>
<evidence type="ECO:0000313" key="3">
    <source>
        <dbReference type="Proteomes" id="UP001238603"/>
    </source>
</evidence>
<evidence type="ECO:0000313" key="2">
    <source>
        <dbReference type="EMBL" id="MDL5030720.1"/>
    </source>
</evidence>
<feature type="region of interest" description="Disordered" evidence="1">
    <location>
        <begin position="1"/>
        <end position="66"/>
    </location>
</feature>
<reference evidence="2 3" key="1">
    <citation type="submission" date="2023-06" db="EMBL/GenBank/DDBJ databases">
        <title>Pelomonas sp. APW6 16S ribosomal RNA gene genome sequencing and assembly.</title>
        <authorList>
            <person name="Woo H."/>
        </authorList>
    </citation>
    <scope>NUCLEOTIDE SEQUENCE [LARGE SCALE GENOMIC DNA]</scope>
    <source>
        <strain evidence="2 3">APW6</strain>
    </source>
</reference>
<protein>
    <submittedName>
        <fullName evidence="2">Uncharacterized protein</fullName>
    </submittedName>
</protein>
<gene>
    <name evidence="2" type="ORF">QRD43_02285</name>
</gene>
<dbReference type="RefSeq" id="WP_285980850.1">
    <property type="nucleotide sequence ID" value="NZ_JASVDS010000001.1"/>
</dbReference>
<dbReference type="Proteomes" id="UP001238603">
    <property type="component" value="Unassembled WGS sequence"/>
</dbReference>
<comment type="caution">
    <text evidence="2">The sequence shown here is derived from an EMBL/GenBank/DDBJ whole genome shotgun (WGS) entry which is preliminary data.</text>
</comment>